<dbReference type="OrthoDB" id="2404754at2"/>
<name>A0A5S3WG45_9GAMM</name>
<proteinExistence type="predicted"/>
<evidence type="ECO:0008006" key="4">
    <source>
        <dbReference type="Google" id="ProtNLM"/>
    </source>
</evidence>
<protein>
    <recommendedName>
        <fullName evidence="4">Pectate lyase superfamily protein domain-containing protein</fullName>
    </recommendedName>
</protein>
<feature type="signal peptide" evidence="1">
    <location>
        <begin position="1"/>
        <end position="20"/>
    </location>
</feature>
<evidence type="ECO:0000256" key="1">
    <source>
        <dbReference type="SAM" id="SignalP"/>
    </source>
</evidence>
<gene>
    <name evidence="2" type="ORF">CWB99_21830</name>
</gene>
<evidence type="ECO:0000313" key="3">
    <source>
        <dbReference type="Proteomes" id="UP000310249"/>
    </source>
</evidence>
<feature type="chain" id="PRO_5024402475" description="Pectate lyase superfamily protein domain-containing protein" evidence="1">
    <location>
        <begin position="21"/>
        <end position="998"/>
    </location>
</feature>
<evidence type="ECO:0000313" key="2">
    <source>
        <dbReference type="EMBL" id="TMP24652.1"/>
    </source>
</evidence>
<organism evidence="2 3">
    <name type="scientific">Pseudoalteromonas rubra</name>
    <dbReference type="NCBI Taxonomy" id="43658"/>
    <lineage>
        <taxon>Bacteria</taxon>
        <taxon>Pseudomonadati</taxon>
        <taxon>Pseudomonadota</taxon>
        <taxon>Gammaproteobacteria</taxon>
        <taxon>Alteromonadales</taxon>
        <taxon>Pseudoalteromonadaceae</taxon>
        <taxon>Pseudoalteromonas</taxon>
    </lineage>
</organism>
<dbReference type="SUPFAM" id="SSF51126">
    <property type="entry name" value="Pectin lyase-like"/>
    <property type="match status" value="1"/>
</dbReference>
<reference evidence="3" key="2">
    <citation type="submission" date="2019-06" db="EMBL/GenBank/DDBJ databases">
        <title>Co-occurence of chitin degradation, pigmentation and bioactivity in marine Pseudoalteromonas.</title>
        <authorList>
            <person name="Sonnenschein E.C."/>
            <person name="Bech P.K."/>
        </authorList>
    </citation>
    <scope>NUCLEOTIDE SEQUENCE [LARGE SCALE GENOMIC DNA]</scope>
    <source>
        <strain evidence="3">S2676</strain>
    </source>
</reference>
<sequence>MCARSLWFAIAYLFSANVYASATELYNKLTLNTATIHNIGLAGKYTYVVLKGLKYEFHPMYGEVKLPNNCLAYSVVKALPNTNRQDGVGDSPRSGYYLLYLDNQKKQKTGCENARFAIGNQVALSVAKENAFNDNGNGEVSIGLAGQKAYFSTKTYDIKHKLVARPLLNSYQYLISHDAKKAYRISDMLRNQYRDDKNGTVIEEQAVTYFVDSTDIAGASTTGGFALAGSYYTHNPLQETLFFENTAKITAFGIAGNNTYITLQHPKYEFDSTYDVIYPDIMSTPIDILSTQLNTKRSEVTVNGRRETRLESSLDSIVVYLPGTQGYNFHVGQHIYLSEQYENSAKVVHRSLRNQYTYVEISNLKRPFKAGYNLLRPIRSGTSAGQSLAIHAINNLGGGKYGIYIVGRYADRFALDSTVRLAPAFNQSLSANNNGVYINGKLIDSRNGVVELSGNYRVVKDTLSGSKNIIMPIDHVVKFSESARVEVPAGFSLTIKGTLEAGMHRIFYGSGKIKGQPKASVYGYDDIASTSQTPFNVIPQWWGAVGDAMTNNSAAFHRFSNSIQDHWTIYIPAGEYLLNSGGFSIEGKSHVEIFGAGNHERKADTDESYTASEQLYLPNVRWSSKPVTRLRPAKQRITNEFGIEGIGNPAPYPNRGPEQIEAVPYFTTLTIDSGHAISLRDMVIETRGKFWGDTDHPQLSFDAYGRLKAQWAKNAGGSALLVSRSTDVTLSNLDARLAGSVASVYLSSNNRVTLNYVFANAGSYGYASFNPDNWVDANINKNGKYTFNYCSSAAENGLGTISGKGGIVIEGDNQNVPKVTVTGGLYRDAQPGSDFLDGGNGISSDTANLTVTNVDLVNNMTALRLTAKSITEKLTTNISNSRLLNNRAAGIYAKFIEAQQQGEDPSHSIMLSNLEIKTNNSSVWSQFPSAQPLLLDKSTNFIIHALYPISINLKNNKVSGGEYGMSISTREHTIQPTFSCENDSPTNWGKLRLPMKGC</sequence>
<dbReference type="EMBL" id="PNCI01000068">
    <property type="protein sequence ID" value="TMP24652.1"/>
    <property type="molecule type" value="Genomic_DNA"/>
</dbReference>
<dbReference type="RefSeq" id="WP_138549924.1">
    <property type="nucleotide sequence ID" value="NZ_PNCH01000005.1"/>
</dbReference>
<dbReference type="Proteomes" id="UP000310249">
    <property type="component" value="Unassembled WGS sequence"/>
</dbReference>
<dbReference type="InterPro" id="IPR012334">
    <property type="entry name" value="Pectin_lyas_fold"/>
</dbReference>
<dbReference type="AlphaFoldDB" id="A0A5S3WG45"/>
<comment type="caution">
    <text evidence="2">The sequence shown here is derived from an EMBL/GenBank/DDBJ whole genome shotgun (WGS) entry which is preliminary data.</text>
</comment>
<accession>A0A5S3WG45</accession>
<dbReference type="Gene3D" id="2.160.20.10">
    <property type="entry name" value="Single-stranded right-handed beta-helix, Pectin lyase-like"/>
    <property type="match status" value="1"/>
</dbReference>
<dbReference type="InterPro" id="IPR011050">
    <property type="entry name" value="Pectin_lyase_fold/virulence"/>
</dbReference>
<keyword evidence="1" id="KW-0732">Signal</keyword>
<reference evidence="2 3" key="1">
    <citation type="submission" date="2018-01" db="EMBL/GenBank/DDBJ databases">
        <authorList>
            <person name="Paulsen S."/>
            <person name="Gram L.K."/>
        </authorList>
    </citation>
    <scope>NUCLEOTIDE SEQUENCE [LARGE SCALE GENOMIC DNA]</scope>
    <source>
        <strain evidence="2 3">S2676</strain>
    </source>
</reference>